<dbReference type="InterPro" id="IPR003721">
    <property type="entry name" value="Pantoate_ligase"/>
</dbReference>
<dbReference type="InterPro" id="IPR014729">
    <property type="entry name" value="Rossmann-like_a/b/a_fold"/>
</dbReference>
<evidence type="ECO:0000256" key="3">
    <source>
        <dbReference type="ARBA" id="ARBA00022598"/>
    </source>
</evidence>
<dbReference type="GO" id="GO:0015940">
    <property type="term" value="P:pantothenate biosynthetic process"/>
    <property type="evidence" value="ECO:0007669"/>
    <property type="project" value="UniProtKB-UniRule"/>
</dbReference>
<feature type="active site" description="Proton donor" evidence="8">
    <location>
        <position position="36"/>
    </location>
</feature>
<gene>
    <name evidence="8" type="primary">panC</name>
    <name evidence="9" type="ORF">IAC10_07255</name>
</gene>
<keyword evidence="5 8" id="KW-0547">Nucleotide-binding</keyword>
<keyword evidence="6 8" id="KW-0067">ATP-binding</keyword>
<evidence type="ECO:0000256" key="6">
    <source>
        <dbReference type="ARBA" id="ARBA00022840"/>
    </source>
</evidence>
<evidence type="ECO:0000313" key="10">
    <source>
        <dbReference type="Proteomes" id="UP000823928"/>
    </source>
</evidence>
<dbReference type="InterPro" id="IPR042176">
    <property type="entry name" value="Pantoate_ligase_C"/>
</dbReference>
<comment type="subunit">
    <text evidence="8">Homodimer.</text>
</comment>
<dbReference type="EMBL" id="DVIU01000140">
    <property type="protein sequence ID" value="HIS36412.1"/>
    <property type="molecule type" value="Genomic_DNA"/>
</dbReference>
<dbReference type="CDD" id="cd00560">
    <property type="entry name" value="PanC"/>
    <property type="match status" value="1"/>
</dbReference>
<reference evidence="9" key="2">
    <citation type="journal article" date="2021" name="PeerJ">
        <title>Extensive microbial diversity within the chicken gut microbiome revealed by metagenomics and culture.</title>
        <authorList>
            <person name="Gilroy R."/>
            <person name="Ravi A."/>
            <person name="Getino M."/>
            <person name="Pursley I."/>
            <person name="Horton D.L."/>
            <person name="Alikhan N.F."/>
            <person name="Baker D."/>
            <person name="Gharbi K."/>
            <person name="Hall N."/>
            <person name="Watson M."/>
            <person name="Adriaenssens E.M."/>
            <person name="Foster-Nyarko E."/>
            <person name="Jarju S."/>
            <person name="Secka A."/>
            <person name="Antonio M."/>
            <person name="Oren A."/>
            <person name="Chaudhuri R.R."/>
            <person name="La Ragione R."/>
            <person name="Hildebrand F."/>
            <person name="Pallen M.J."/>
        </authorList>
    </citation>
    <scope>NUCLEOTIDE SEQUENCE</scope>
    <source>
        <strain evidence="9">6276</strain>
    </source>
</reference>
<feature type="binding site" evidence="8">
    <location>
        <position position="60"/>
    </location>
    <ligand>
        <name>beta-alanine</name>
        <dbReference type="ChEBI" id="CHEBI:57966"/>
    </ligand>
</feature>
<feature type="binding site" evidence="8">
    <location>
        <begin position="190"/>
        <end position="193"/>
    </location>
    <ligand>
        <name>ATP</name>
        <dbReference type="ChEBI" id="CHEBI:30616"/>
    </ligand>
</feature>
<dbReference type="GO" id="GO:0005829">
    <property type="term" value="C:cytosol"/>
    <property type="evidence" value="ECO:0007669"/>
    <property type="project" value="TreeGrafter"/>
</dbReference>
<evidence type="ECO:0000256" key="4">
    <source>
        <dbReference type="ARBA" id="ARBA00022655"/>
    </source>
</evidence>
<feature type="binding site" evidence="8">
    <location>
        <position position="60"/>
    </location>
    <ligand>
        <name>(R)-pantoate</name>
        <dbReference type="ChEBI" id="CHEBI:15980"/>
    </ligand>
</feature>
<dbReference type="InterPro" id="IPR004821">
    <property type="entry name" value="Cyt_trans-like"/>
</dbReference>
<evidence type="ECO:0000256" key="5">
    <source>
        <dbReference type="ARBA" id="ARBA00022741"/>
    </source>
</evidence>
<keyword evidence="3 8" id="KW-0436">Ligase</keyword>
<keyword evidence="8" id="KW-0963">Cytoplasm</keyword>
<organism evidence="9 10">
    <name type="scientific">Candidatus Scatousia excrementigallinarum</name>
    <dbReference type="NCBI Taxonomy" id="2840935"/>
    <lineage>
        <taxon>Bacteria</taxon>
        <taxon>Candidatus Scatousia</taxon>
    </lineage>
</organism>
<evidence type="ECO:0000256" key="8">
    <source>
        <dbReference type="HAMAP-Rule" id="MF_00158"/>
    </source>
</evidence>
<keyword evidence="4 8" id="KW-0566">Pantothenate biosynthesis</keyword>
<dbReference type="Gene3D" id="3.40.50.620">
    <property type="entry name" value="HUPs"/>
    <property type="match status" value="1"/>
</dbReference>
<proteinExistence type="inferred from homology"/>
<dbReference type="AlphaFoldDB" id="A0A9D1EZS7"/>
<dbReference type="HAMAP" id="MF_00158">
    <property type="entry name" value="PanC"/>
    <property type="match status" value="1"/>
</dbReference>
<dbReference type="GO" id="GO:0005524">
    <property type="term" value="F:ATP binding"/>
    <property type="evidence" value="ECO:0007669"/>
    <property type="project" value="UniProtKB-KW"/>
</dbReference>
<dbReference type="Pfam" id="PF02569">
    <property type="entry name" value="Pantoate_ligase"/>
    <property type="match status" value="1"/>
</dbReference>
<feature type="binding site" evidence="8">
    <location>
        <begin position="153"/>
        <end position="156"/>
    </location>
    <ligand>
        <name>ATP</name>
        <dbReference type="ChEBI" id="CHEBI:30616"/>
    </ligand>
</feature>
<comment type="pathway">
    <text evidence="1 8">Cofactor biosynthesis; (R)-pantothenate biosynthesis; (R)-pantothenate from (R)-pantoate and beta-alanine: step 1/1.</text>
</comment>
<protein>
    <recommendedName>
        <fullName evidence="8">Pantothenate synthetase</fullName>
        <shortName evidence="8">PS</shortName>
        <ecNumber evidence="8">6.3.2.1</ecNumber>
    </recommendedName>
    <alternativeName>
        <fullName evidence="8">Pantoate--beta-alanine ligase</fullName>
    </alternativeName>
    <alternativeName>
        <fullName evidence="8">Pantoate-activating enzyme</fullName>
    </alternativeName>
</protein>
<dbReference type="PANTHER" id="PTHR21299">
    <property type="entry name" value="CYTIDYLATE KINASE/PANTOATE-BETA-ALANINE LIGASE"/>
    <property type="match status" value="1"/>
</dbReference>
<sequence length="283" mass="32230">MLIHTIKELREQVKEWKKQGLTVGLVPTMGALHNGHLSLIKKSVSKCDKTVVSVFVNPIQFCPGEDLEKYPRTLDADKKLCEEAGVSVIFAPSPEEMYGKDHIMSNDFLTYVIPPFFYVNKLCGKSRVGHFDGVCTVVNKLFNIVQPDYAFFGEKDRQQLIIIKKMVKDLNIPVEIIPCPIIREESGLALSSRNKYLSDKGKKEALVLNRILFNIKTCYNKGIIDVDALTETAYSFLNENHTLEYLEFRDKNNLEEKKVADDNTIVFIAVKVENVRLIDNIEL</sequence>
<dbReference type="PANTHER" id="PTHR21299:SF1">
    <property type="entry name" value="PANTOATE--BETA-ALANINE LIGASE"/>
    <property type="match status" value="1"/>
</dbReference>
<dbReference type="EC" id="6.3.2.1" evidence="8"/>
<accession>A0A9D1EZS7</accession>
<evidence type="ECO:0000256" key="7">
    <source>
        <dbReference type="ARBA" id="ARBA00048258"/>
    </source>
</evidence>
<comment type="subcellular location">
    <subcellularLocation>
        <location evidence="8">Cytoplasm</location>
    </subcellularLocation>
</comment>
<comment type="miscellaneous">
    <text evidence="8">The reaction proceeds by a bi uni uni bi ping pong mechanism.</text>
</comment>
<comment type="caution">
    <text evidence="9">The sequence shown here is derived from an EMBL/GenBank/DDBJ whole genome shotgun (WGS) entry which is preliminary data.</text>
</comment>
<feature type="binding site" evidence="8">
    <location>
        <position position="182"/>
    </location>
    <ligand>
        <name>ATP</name>
        <dbReference type="ChEBI" id="CHEBI:30616"/>
    </ligand>
</feature>
<evidence type="ECO:0000256" key="2">
    <source>
        <dbReference type="ARBA" id="ARBA00009256"/>
    </source>
</evidence>
<comment type="similarity">
    <text evidence="2 8">Belongs to the pantothenate synthetase family.</text>
</comment>
<dbReference type="SUPFAM" id="SSF52374">
    <property type="entry name" value="Nucleotidylyl transferase"/>
    <property type="match status" value="1"/>
</dbReference>
<evidence type="ECO:0000256" key="1">
    <source>
        <dbReference type="ARBA" id="ARBA00004990"/>
    </source>
</evidence>
<dbReference type="NCBIfam" id="TIGR00018">
    <property type="entry name" value="panC"/>
    <property type="match status" value="1"/>
</dbReference>
<reference evidence="9" key="1">
    <citation type="submission" date="2020-10" db="EMBL/GenBank/DDBJ databases">
        <authorList>
            <person name="Gilroy R."/>
        </authorList>
    </citation>
    <scope>NUCLEOTIDE SEQUENCE</scope>
    <source>
        <strain evidence="9">6276</strain>
    </source>
</reference>
<name>A0A9D1EZS7_9BACT</name>
<comment type="function">
    <text evidence="8">Catalyzes the condensation of pantoate with beta-alanine in an ATP-dependent reaction via a pantoyl-adenylate intermediate.</text>
</comment>
<dbReference type="Gene3D" id="3.30.1300.10">
    <property type="entry name" value="Pantoate-beta-alanine ligase, C-terminal domain"/>
    <property type="match status" value="1"/>
</dbReference>
<dbReference type="FunFam" id="3.40.50.620:FF:000013">
    <property type="entry name" value="Pantothenate synthetase"/>
    <property type="match status" value="1"/>
</dbReference>
<feature type="binding site" evidence="8">
    <location>
        <position position="159"/>
    </location>
    <ligand>
        <name>(R)-pantoate</name>
        <dbReference type="ChEBI" id="CHEBI:15980"/>
    </ligand>
</feature>
<comment type="catalytic activity">
    <reaction evidence="7 8">
        <text>(R)-pantoate + beta-alanine + ATP = (R)-pantothenate + AMP + diphosphate + H(+)</text>
        <dbReference type="Rhea" id="RHEA:10912"/>
        <dbReference type="ChEBI" id="CHEBI:15378"/>
        <dbReference type="ChEBI" id="CHEBI:15980"/>
        <dbReference type="ChEBI" id="CHEBI:29032"/>
        <dbReference type="ChEBI" id="CHEBI:30616"/>
        <dbReference type="ChEBI" id="CHEBI:33019"/>
        <dbReference type="ChEBI" id="CHEBI:57966"/>
        <dbReference type="ChEBI" id="CHEBI:456215"/>
        <dbReference type="EC" id="6.3.2.1"/>
    </reaction>
</comment>
<dbReference type="GO" id="GO:0004592">
    <property type="term" value="F:pantoate-beta-alanine ligase activity"/>
    <property type="evidence" value="ECO:0007669"/>
    <property type="project" value="UniProtKB-UniRule"/>
</dbReference>
<dbReference type="NCBIfam" id="TIGR00125">
    <property type="entry name" value="cyt_tran_rel"/>
    <property type="match status" value="1"/>
</dbReference>
<dbReference type="Proteomes" id="UP000823928">
    <property type="component" value="Unassembled WGS sequence"/>
</dbReference>
<evidence type="ECO:0000313" key="9">
    <source>
        <dbReference type="EMBL" id="HIS36412.1"/>
    </source>
</evidence>
<feature type="binding site" evidence="8">
    <location>
        <begin position="29"/>
        <end position="36"/>
    </location>
    <ligand>
        <name>ATP</name>
        <dbReference type="ChEBI" id="CHEBI:30616"/>
    </ligand>
</feature>